<keyword evidence="4" id="KW-0808">Transferase</keyword>
<dbReference type="PANTHER" id="PTHR45814">
    <property type="entry name" value="HISTONE-LYSINE N-METHYLTRANSFERASE SETD1"/>
    <property type="match status" value="1"/>
</dbReference>
<keyword evidence="9" id="KW-0804">Transcription</keyword>
<keyword evidence="10" id="KW-0539">Nucleus</keyword>
<dbReference type="STRING" id="77166.N6TII6"/>
<dbReference type="SUPFAM" id="SSF82199">
    <property type="entry name" value="SET domain"/>
    <property type="match status" value="1"/>
</dbReference>
<dbReference type="SMART" id="SM01291">
    <property type="entry name" value="N-SET"/>
    <property type="match status" value="1"/>
</dbReference>
<reference evidence="17 19" key="1">
    <citation type="journal article" date="2013" name="Genome Biol.">
        <title>Draft genome of the mountain pine beetle, Dendroctonus ponderosae Hopkins, a major forest pest.</title>
        <authorList>
            <person name="Keeling C.I."/>
            <person name="Yuen M.M."/>
            <person name="Liao N.Y."/>
            <person name="Docking T.R."/>
            <person name="Chan S.K."/>
            <person name="Taylor G.A."/>
            <person name="Palmquist D.L."/>
            <person name="Jackman S.D."/>
            <person name="Nguyen A."/>
            <person name="Li M."/>
            <person name="Henderson H."/>
            <person name="Janes J.K."/>
            <person name="Zhao Y."/>
            <person name="Pandoh P."/>
            <person name="Moore R."/>
            <person name="Sperling F.A."/>
            <person name="Huber D.P."/>
            <person name="Birol I."/>
            <person name="Jones S.J."/>
            <person name="Bohlmann J."/>
        </authorList>
    </citation>
    <scope>NUCLEOTIDE SEQUENCE</scope>
</reference>
<dbReference type="HOGENOM" id="CLU_370996_0_0_1"/>
<dbReference type="GO" id="GO:0140999">
    <property type="term" value="F:histone H3K4 trimethyltransferase activity"/>
    <property type="evidence" value="ECO:0007669"/>
    <property type="project" value="UniProtKB-EC"/>
</dbReference>
<evidence type="ECO:0000256" key="11">
    <source>
        <dbReference type="ARBA" id="ARBA00047571"/>
    </source>
</evidence>
<keyword evidence="3" id="KW-0489">Methyltransferase</keyword>
<feature type="compositionally biased region" description="Acidic residues" evidence="14">
    <location>
        <begin position="65"/>
        <end position="81"/>
    </location>
</feature>
<dbReference type="Pfam" id="PF00856">
    <property type="entry name" value="SET"/>
    <property type="match status" value="1"/>
</dbReference>
<dbReference type="InterPro" id="IPR003616">
    <property type="entry name" value="Post-SET_dom"/>
</dbReference>
<evidence type="ECO:0000256" key="7">
    <source>
        <dbReference type="ARBA" id="ARBA00022884"/>
    </source>
</evidence>
<sequence>MPSFRRKKIPSPVPVEDEESKDLSDQEEIVRDEEAEESDSRKADTSARARRVSSSSSSVSSGFSSDDESSSSDESSSDDSDREVKQINRSDRAPQKPSATTSSDLPAFELLNDGIAERNKTPTPMEVDTDSQETFGLSGSKLDKTLEKKQPLPLAISTKAALPNVYDSDSDDLSDTERILLERRRKNDEWMEQIEKERQERKEAEMGRRKVLEEEEQKVRELEEKKRVEDERKKQAKEEQRSKARERREAEKRQKAKEKEEKQRLKEEKAKAACPPRVPQYMGEIDDDEETLSATEEKTLEELEAERDALLQQVRNPDPPSIEEMDAESFKHHKKDRLEELNGTTEFKRRLSDESGQSSPSSQVAIEHSYCLSLPDEKENETAADNRHVNMATLAHDHGYTNKAVPEVPVSPVKPKKEKAPKQPRPKKQKLRELQNTYYQDDKFKPLKVGEINKHEHIVHKIRDQMSEFGVLYEFLTKGIDKEDIEYIKRSYEELLSDDAMGYWLNDTHWVDHCVTDLYSSPPKKRKRDERNHSTGCARTEGYYKMSAHEKSRYKYHHAKAHAIQMAASAPANKQGLSREARSNQRRLLTAFGGDTDSDLLKFNQLKFRKKQLKFAKSAIHDWGLFAMEPIAADEMVIEYVGQMVRHSMADLREHKYEATGIGSSYLFRIDLENIIDATKSGNLARFINHSCNPNCYAKVITIESRKKIVIYSKQPIGVNEEITYDYKFPIEEDKITCLCGASTCRGTLN</sequence>
<protein>
    <recommendedName>
        <fullName evidence="2">[histone H3]-lysine(4) N-trimethyltransferase</fullName>
        <ecNumber evidence="2">2.1.1.354</ecNumber>
    </recommendedName>
</protein>
<evidence type="ECO:0000256" key="9">
    <source>
        <dbReference type="ARBA" id="ARBA00023163"/>
    </source>
</evidence>
<evidence type="ECO:0000256" key="10">
    <source>
        <dbReference type="ARBA" id="ARBA00023242"/>
    </source>
</evidence>
<feature type="compositionally biased region" description="Basic and acidic residues" evidence="14">
    <location>
        <begin position="295"/>
        <end position="309"/>
    </location>
</feature>
<dbReference type="InterPro" id="IPR024657">
    <property type="entry name" value="COMPASS_Set1_N-SET"/>
</dbReference>
<feature type="compositionally biased region" description="Basic and acidic residues" evidence="14">
    <location>
        <begin position="82"/>
        <end position="94"/>
    </location>
</feature>
<evidence type="ECO:0000256" key="12">
    <source>
        <dbReference type="ARBA" id="ARBA00047583"/>
    </source>
</evidence>
<feature type="non-terminal residue" evidence="17">
    <location>
        <position position="1"/>
    </location>
</feature>
<feature type="compositionally biased region" description="Basic and acidic residues" evidence="14">
    <location>
        <begin position="38"/>
        <end position="47"/>
    </location>
</feature>
<evidence type="ECO:0000313" key="18">
    <source>
        <dbReference type="EMBL" id="ERL90259.1"/>
    </source>
</evidence>
<evidence type="ECO:0000313" key="19">
    <source>
        <dbReference type="Proteomes" id="UP000030742"/>
    </source>
</evidence>
<dbReference type="InterPro" id="IPR044570">
    <property type="entry name" value="Set1-like"/>
</dbReference>
<dbReference type="EMBL" id="KB740941">
    <property type="protein sequence ID" value="ENN77633.1"/>
    <property type="molecule type" value="Genomic_DNA"/>
</dbReference>
<evidence type="ECO:0000256" key="6">
    <source>
        <dbReference type="ARBA" id="ARBA00022853"/>
    </source>
</evidence>
<dbReference type="GO" id="GO:0032259">
    <property type="term" value="P:methylation"/>
    <property type="evidence" value="ECO:0007669"/>
    <property type="project" value="UniProtKB-KW"/>
</dbReference>
<evidence type="ECO:0000256" key="14">
    <source>
        <dbReference type="SAM" id="MobiDB-lite"/>
    </source>
</evidence>
<feature type="compositionally biased region" description="Basic and acidic residues" evidence="14">
    <location>
        <begin position="197"/>
        <end position="271"/>
    </location>
</feature>
<feature type="domain" description="SET" evidence="15">
    <location>
        <begin position="611"/>
        <end position="728"/>
    </location>
</feature>
<name>N6TII6_DENPD</name>
<dbReference type="EC" id="2.1.1.354" evidence="2"/>
<evidence type="ECO:0000256" key="3">
    <source>
        <dbReference type="ARBA" id="ARBA00022603"/>
    </source>
</evidence>
<comment type="catalytic activity">
    <reaction evidence="11">
        <text>L-lysyl(4)-[histone H3] + 3 S-adenosyl-L-methionine = N(6),N(6),N(6)-trimethyl-L-lysyl(4)-[histone H3] + 3 S-adenosyl-L-homocysteine + 3 H(+)</text>
        <dbReference type="Rhea" id="RHEA:60260"/>
        <dbReference type="Rhea" id="RHEA-COMP:15537"/>
        <dbReference type="Rhea" id="RHEA-COMP:15547"/>
        <dbReference type="ChEBI" id="CHEBI:15378"/>
        <dbReference type="ChEBI" id="CHEBI:29969"/>
        <dbReference type="ChEBI" id="CHEBI:57856"/>
        <dbReference type="ChEBI" id="CHEBI:59789"/>
        <dbReference type="ChEBI" id="CHEBI:61961"/>
        <dbReference type="EC" id="2.1.1.354"/>
    </reaction>
</comment>
<dbReference type="OrthoDB" id="308383at2759"/>
<dbReference type="PROSITE" id="PS50868">
    <property type="entry name" value="POST_SET"/>
    <property type="match status" value="1"/>
</dbReference>
<evidence type="ECO:0000256" key="4">
    <source>
        <dbReference type="ARBA" id="ARBA00022679"/>
    </source>
</evidence>
<evidence type="ECO:0000313" key="17">
    <source>
        <dbReference type="EMBL" id="ENN77633.1"/>
    </source>
</evidence>
<gene>
    <name evidence="18" type="ORF">D910_07611</name>
    <name evidence="17" type="ORF">YQE_05927</name>
</gene>
<keyword evidence="8" id="KW-0805">Transcription regulation</keyword>
<accession>N6TII6</accession>
<feature type="domain" description="Post-SET" evidence="16">
    <location>
        <begin position="734"/>
        <end position="750"/>
    </location>
</feature>
<dbReference type="InterPro" id="IPR037841">
    <property type="entry name" value="SET_SETD1A/B"/>
</dbReference>
<feature type="region of interest" description="Disordered" evidence="14">
    <location>
        <begin position="197"/>
        <end position="364"/>
    </location>
</feature>
<comment type="subcellular location">
    <subcellularLocation>
        <location evidence="1">Nucleus</location>
    </subcellularLocation>
</comment>
<organism evidence="17">
    <name type="scientific">Dendroctonus ponderosae</name>
    <name type="common">Mountain pine beetle</name>
    <dbReference type="NCBI Taxonomy" id="77166"/>
    <lineage>
        <taxon>Eukaryota</taxon>
        <taxon>Metazoa</taxon>
        <taxon>Ecdysozoa</taxon>
        <taxon>Arthropoda</taxon>
        <taxon>Hexapoda</taxon>
        <taxon>Insecta</taxon>
        <taxon>Pterygota</taxon>
        <taxon>Neoptera</taxon>
        <taxon>Endopterygota</taxon>
        <taxon>Coleoptera</taxon>
        <taxon>Polyphaga</taxon>
        <taxon>Cucujiformia</taxon>
        <taxon>Curculionidae</taxon>
        <taxon>Scolytinae</taxon>
        <taxon>Dendroctonus</taxon>
    </lineage>
</organism>
<dbReference type="PANTHER" id="PTHR45814:SF2">
    <property type="entry name" value="HISTONE-LYSINE N-METHYLTRANSFERASE SETD1"/>
    <property type="match status" value="1"/>
</dbReference>
<evidence type="ECO:0000256" key="2">
    <source>
        <dbReference type="ARBA" id="ARBA00012182"/>
    </source>
</evidence>
<comment type="catalytic activity">
    <reaction evidence="12">
        <text>N(6)-methyl-L-lysyl(4)-[histone H3] + S-adenosyl-L-methionine = N(6),N(6)-dimethyl-L-lysyl(4)-[histone H3] + S-adenosyl-L-homocysteine + H(+)</text>
        <dbReference type="Rhea" id="RHEA:60268"/>
        <dbReference type="Rhea" id="RHEA-COMP:15540"/>
        <dbReference type="Rhea" id="RHEA-COMP:15543"/>
        <dbReference type="ChEBI" id="CHEBI:15378"/>
        <dbReference type="ChEBI" id="CHEBI:57856"/>
        <dbReference type="ChEBI" id="CHEBI:59789"/>
        <dbReference type="ChEBI" id="CHEBI:61929"/>
        <dbReference type="ChEBI" id="CHEBI:61976"/>
    </reaction>
</comment>
<dbReference type="InterPro" id="IPR046341">
    <property type="entry name" value="SET_dom_sf"/>
</dbReference>
<dbReference type="FunFam" id="2.170.270.10:FF:000010">
    <property type="entry name" value="Histone-lysine N-methyltransferase"/>
    <property type="match status" value="1"/>
</dbReference>
<evidence type="ECO:0000259" key="16">
    <source>
        <dbReference type="PROSITE" id="PS50868"/>
    </source>
</evidence>
<feature type="compositionally biased region" description="Basic and acidic residues" evidence="14">
    <location>
        <begin position="336"/>
        <end position="353"/>
    </location>
</feature>
<dbReference type="Gene3D" id="2.170.270.10">
    <property type="entry name" value="SET domain"/>
    <property type="match status" value="1"/>
</dbReference>
<dbReference type="Pfam" id="PF11764">
    <property type="entry name" value="N-SET"/>
    <property type="match status" value="1"/>
</dbReference>
<feature type="compositionally biased region" description="Low complexity" evidence="14">
    <location>
        <begin position="403"/>
        <end position="413"/>
    </location>
</feature>
<dbReference type="GO" id="GO:0048188">
    <property type="term" value="C:Set1C/COMPASS complex"/>
    <property type="evidence" value="ECO:0007669"/>
    <property type="project" value="InterPro"/>
</dbReference>
<dbReference type="Proteomes" id="UP000030742">
    <property type="component" value="Unassembled WGS sequence"/>
</dbReference>
<keyword evidence="5" id="KW-0949">S-adenosyl-L-methionine</keyword>
<comment type="catalytic activity">
    <reaction evidence="13">
        <text>N(6),N(6)-dimethyl-L-lysyl(4)-[histone H3] + S-adenosyl-L-methionine = N(6),N(6),N(6)-trimethyl-L-lysyl(4)-[histone H3] + S-adenosyl-L-homocysteine + H(+)</text>
        <dbReference type="Rhea" id="RHEA:60272"/>
        <dbReference type="Rhea" id="RHEA-COMP:15537"/>
        <dbReference type="Rhea" id="RHEA-COMP:15540"/>
        <dbReference type="ChEBI" id="CHEBI:15378"/>
        <dbReference type="ChEBI" id="CHEBI:57856"/>
        <dbReference type="ChEBI" id="CHEBI:59789"/>
        <dbReference type="ChEBI" id="CHEBI:61961"/>
        <dbReference type="ChEBI" id="CHEBI:61976"/>
    </reaction>
</comment>
<feature type="compositionally biased region" description="Low complexity" evidence="14">
    <location>
        <begin position="53"/>
        <end position="64"/>
    </location>
</feature>
<feature type="region of interest" description="Disordered" evidence="14">
    <location>
        <begin position="1"/>
        <end position="143"/>
    </location>
</feature>
<dbReference type="InterPro" id="IPR001214">
    <property type="entry name" value="SET_dom"/>
</dbReference>
<feature type="compositionally biased region" description="Acidic residues" evidence="14">
    <location>
        <begin position="15"/>
        <end position="37"/>
    </location>
</feature>
<feature type="compositionally biased region" description="Basic residues" evidence="14">
    <location>
        <begin position="414"/>
        <end position="430"/>
    </location>
</feature>
<evidence type="ECO:0000256" key="1">
    <source>
        <dbReference type="ARBA" id="ARBA00004123"/>
    </source>
</evidence>
<dbReference type="GO" id="GO:0003723">
    <property type="term" value="F:RNA binding"/>
    <property type="evidence" value="ECO:0007669"/>
    <property type="project" value="UniProtKB-KW"/>
</dbReference>
<dbReference type="CDD" id="cd19169">
    <property type="entry name" value="SET_SETD1"/>
    <property type="match status" value="1"/>
</dbReference>
<evidence type="ECO:0000259" key="15">
    <source>
        <dbReference type="PROSITE" id="PS50280"/>
    </source>
</evidence>
<dbReference type="EMBL" id="KB632225">
    <property type="protein sequence ID" value="ERL90259.1"/>
    <property type="molecule type" value="Genomic_DNA"/>
</dbReference>
<dbReference type="PROSITE" id="PS50280">
    <property type="entry name" value="SET"/>
    <property type="match status" value="1"/>
</dbReference>
<dbReference type="AlphaFoldDB" id="N6TII6"/>
<evidence type="ECO:0000256" key="8">
    <source>
        <dbReference type="ARBA" id="ARBA00023015"/>
    </source>
</evidence>
<evidence type="ECO:0000256" key="13">
    <source>
        <dbReference type="ARBA" id="ARBA00049129"/>
    </source>
</evidence>
<dbReference type="SMART" id="SM00317">
    <property type="entry name" value="SET"/>
    <property type="match status" value="1"/>
</dbReference>
<proteinExistence type="predicted"/>
<evidence type="ECO:0000256" key="5">
    <source>
        <dbReference type="ARBA" id="ARBA00022691"/>
    </source>
</evidence>
<dbReference type="SMART" id="SM00508">
    <property type="entry name" value="PostSET"/>
    <property type="match status" value="1"/>
</dbReference>
<feature type="region of interest" description="Disordered" evidence="14">
    <location>
        <begin position="403"/>
        <end position="433"/>
    </location>
</feature>
<keyword evidence="6" id="KW-0156">Chromatin regulator</keyword>
<keyword evidence="7" id="KW-0694">RNA-binding</keyword>